<evidence type="ECO:0000313" key="1">
    <source>
        <dbReference type="EMBL" id="GLB50384.1"/>
    </source>
</evidence>
<proteinExistence type="predicted"/>
<dbReference type="PANTHER" id="PTHR36456:SF1">
    <property type="entry name" value="UPF0232 PROTEIN SCO3875"/>
    <property type="match status" value="1"/>
</dbReference>
<name>A0ABQ5MLW0_9FLAO</name>
<keyword evidence="2" id="KW-1185">Reference proteome</keyword>
<evidence type="ECO:0008006" key="3">
    <source>
        <dbReference type="Google" id="ProtNLM"/>
    </source>
</evidence>
<accession>A0ABQ5MLW0</accession>
<gene>
    <name evidence="1" type="ORF">Y10_27520</name>
</gene>
<dbReference type="InterPro" id="IPR007922">
    <property type="entry name" value="DciA-like"/>
</dbReference>
<dbReference type="EMBL" id="BRVO01000003">
    <property type="protein sequence ID" value="GLB50384.1"/>
    <property type="molecule type" value="Genomic_DNA"/>
</dbReference>
<comment type="caution">
    <text evidence="1">The sequence shown here is derived from an EMBL/GenBank/DDBJ whole genome shotgun (WGS) entry which is preliminary data.</text>
</comment>
<dbReference type="PANTHER" id="PTHR36456">
    <property type="entry name" value="UPF0232 PROTEIN SCO3875"/>
    <property type="match status" value="1"/>
</dbReference>
<dbReference type="Proteomes" id="UP001143543">
    <property type="component" value="Unassembled WGS sequence"/>
</dbReference>
<evidence type="ECO:0000313" key="2">
    <source>
        <dbReference type="Proteomes" id="UP001143543"/>
    </source>
</evidence>
<sequence length="98" mass="11316">MTKRYNENLSLSEALQSFIKENQLEKGMDKIEVRNAWVELMGNGVANYTQDVFLKNETLYVSLTSSVLREELSYGKQKIISMINENLGKDLVKELILR</sequence>
<reference evidence="1" key="1">
    <citation type="submission" date="2022-07" db="EMBL/GenBank/DDBJ databases">
        <title>Taxonomy of Novel Oxalotrophic and Methylotrophic Bacteria.</title>
        <authorList>
            <person name="Sahin N."/>
            <person name="Tani A."/>
        </authorList>
    </citation>
    <scope>NUCLEOTIDE SEQUENCE</scope>
    <source>
        <strain evidence="1">Y10</strain>
    </source>
</reference>
<dbReference type="RefSeq" id="WP_281766008.1">
    <property type="nucleotide sequence ID" value="NZ_BRVO01000003.1"/>
</dbReference>
<dbReference type="Pfam" id="PF05258">
    <property type="entry name" value="DciA"/>
    <property type="match status" value="1"/>
</dbReference>
<protein>
    <recommendedName>
        <fullName evidence="3">DUF721 domain-containing protein</fullName>
    </recommendedName>
</protein>
<organism evidence="1 2">
    <name type="scientific">Neptunitalea lumnitzerae</name>
    <dbReference type="NCBI Taxonomy" id="2965509"/>
    <lineage>
        <taxon>Bacteria</taxon>
        <taxon>Pseudomonadati</taxon>
        <taxon>Bacteroidota</taxon>
        <taxon>Flavobacteriia</taxon>
        <taxon>Flavobacteriales</taxon>
        <taxon>Flavobacteriaceae</taxon>
        <taxon>Neptunitalea</taxon>
    </lineage>
</organism>